<dbReference type="Pfam" id="PF00931">
    <property type="entry name" value="NB-ARC"/>
    <property type="match status" value="1"/>
</dbReference>
<dbReference type="Proteomes" id="UP001341840">
    <property type="component" value="Unassembled WGS sequence"/>
</dbReference>
<dbReference type="PRINTS" id="PR00364">
    <property type="entry name" value="DISEASERSIST"/>
</dbReference>
<dbReference type="SUPFAM" id="SSF52058">
    <property type="entry name" value="L domain-like"/>
    <property type="match status" value="1"/>
</dbReference>
<accession>A0ABU6R494</accession>
<keyword evidence="2" id="KW-0547">Nucleotide-binding</keyword>
<gene>
    <name evidence="7" type="ORF">PIB30_007863</name>
</gene>
<feature type="domain" description="R13L1/DRL21-like LRR repeat region" evidence="6">
    <location>
        <begin position="313"/>
        <end position="437"/>
    </location>
</feature>
<dbReference type="InterPro" id="IPR027417">
    <property type="entry name" value="P-loop_NTPase"/>
</dbReference>
<evidence type="ECO:0000259" key="6">
    <source>
        <dbReference type="Pfam" id="PF25019"/>
    </source>
</evidence>
<dbReference type="Pfam" id="PF25019">
    <property type="entry name" value="LRR_R13L1-DRL21"/>
    <property type="match status" value="1"/>
</dbReference>
<name>A0ABU6R494_9FABA</name>
<evidence type="ECO:0000313" key="8">
    <source>
        <dbReference type="Proteomes" id="UP001341840"/>
    </source>
</evidence>
<dbReference type="SUPFAM" id="SSF52540">
    <property type="entry name" value="P-loop containing nucleoside triphosphate hydrolases"/>
    <property type="match status" value="1"/>
</dbReference>
<protein>
    <recommendedName>
        <fullName evidence="9">Disease resistance RPP13-like protein 1</fullName>
    </recommendedName>
</protein>
<feature type="domain" description="NB-ARC" evidence="4">
    <location>
        <begin position="172"/>
        <end position="251"/>
    </location>
</feature>
<dbReference type="PANTHER" id="PTHR47186:SF3">
    <property type="entry name" value="OS09G0267800 PROTEIN"/>
    <property type="match status" value="1"/>
</dbReference>
<dbReference type="Gene3D" id="1.20.5.4130">
    <property type="match status" value="1"/>
</dbReference>
<evidence type="ECO:0000259" key="4">
    <source>
        <dbReference type="Pfam" id="PF00931"/>
    </source>
</evidence>
<dbReference type="InterPro" id="IPR002182">
    <property type="entry name" value="NB-ARC"/>
</dbReference>
<sequence length="554" mass="62825">MAEGRALLSSFVSAALNKLSSLDVNLTPLKKPADQKFLQRLRAALRAVRPVLDDAEQKQIKDPDVKNWLVNLHDALYMADDLLDELSTKAAVATPTQRDPGNSNSWSHYVDDILDDSDEIVDRMRDIVVTLESLVDEKDEFPLEKAAKNLEDLSWRSETTSLLGGSDIYGRDKEKEEIIGMLLDDTCHGKLSVISIEGMGGVGKTTLAQLVCDDDRVKAKFNIRAWVCVATKFDPVKVTKAIIDEVDSSPCNKLKRCKHLEMLPERMQDLVNLQYLDIDGAYNIREMFKGMSKLKKLNFLSNYFVGKHDENGIRELATHENLHGSLCISRLQNVKNSGEALEAKIGDKKHIYILGLEWDLHDGSDDEQTSRDILDKLQPHGELKELSIRGYRGENFPDWLGLSSYLCMTKLELIDCKNCSQLPCLGQLPSLKHLEFVRVDGLERIGCEFYKNSKSFEQETPFKSLESLTFHTMPCWKEWYFPDEFDGFPQLKCLSINWCPVLTGDLPGHLPTLKELLIYECKKLACSLPRTPKLCKLDVSKKMKRRGHQSQGTK</sequence>
<dbReference type="Gene3D" id="3.80.10.10">
    <property type="entry name" value="Ribonuclease Inhibitor"/>
    <property type="match status" value="1"/>
</dbReference>
<dbReference type="EMBL" id="JASCZI010030225">
    <property type="protein sequence ID" value="MED6118973.1"/>
    <property type="molecule type" value="Genomic_DNA"/>
</dbReference>
<dbReference type="Gene3D" id="3.40.50.300">
    <property type="entry name" value="P-loop containing nucleotide triphosphate hydrolases"/>
    <property type="match status" value="1"/>
</dbReference>
<evidence type="ECO:0000256" key="3">
    <source>
        <dbReference type="ARBA" id="ARBA00022821"/>
    </source>
</evidence>
<keyword evidence="3" id="KW-0611">Plant defense</keyword>
<feature type="domain" description="Disease resistance N-terminal" evidence="5">
    <location>
        <begin position="11"/>
        <end position="93"/>
    </location>
</feature>
<dbReference type="InterPro" id="IPR032675">
    <property type="entry name" value="LRR_dom_sf"/>
</dbReference>
<reference evidence="7 8" key="1">
    <citation type="journal article" date="2023" name="Plants (Basel)">
        <title>Bridging the Gap: Combining Genomics and Transcriptomics Approaches to Understand Stylosanthes scabra, an Orphan Legume from the Brazilian Caatinga.</title>
        <authorList>
            <person name="Ferreira-Neto J.R.C."/>
            <person name="da Silva M.D."/>
            <person name="Binneck E."/>
            <person name="de Melo N.F."/>
            <person name="da Silva R.H."/>
            <person name="de Melo A.L.T.M."/>
            <person name="Pandolfi V."/>
            <person name="Bustamante F.O."/>
            <person name="Brasileiro-Vidal A.C."/>
            <person name="Benko-Iseppon A.M."/>
        </authorList>
    </citation>
    <scope>NUCLEOTIDE SEQUENCE [LARGE SCALE GENOMIC DNA]</scope>
    <source>
        <tissue evidence="7">Leaves</tissue>
    </source>
</reference>
<comment type="caution">
    <text evidence="7">The sequence shown here is derived from an EMBL/GenBank/DDBJ whole genome shotgun (WGS) entry which is preliminary data.</text>
</comment>
<organism evidence="7 8">
    <name type="scientific">Stylosanthes scabra</name>
    <dbReference type="NCBI Taxonomy" id="79078"/>
    <lineage>
        <taxon>Eukaryota</taxon>
        <taxon>Viridiplantae</taxon>
        <taxon>Streptophyta</taxon>
        <taxon>Embryophyta</taxon>
        <taxon>Tracheophyta</taxon>
        <taxon>Spermatophyta</taxon>
        <taxon>Magnoliopsida</taxon>
        <taxon>eudicotyledons</taxon>
        <taxon>Gunneridae</taxon>
        <taxon>Pentapetalae</taxon>
        <taxon>rosids</taxon>
        <taxon>fabids</taxon>
        <taxon>Fabales</taxon>
        <taxon>Fabaceae</taxon>
        <taxon>Papilionoideae</taxon>
        <taxon>50 kb inversion clade</taxon>
        <taxon>dalbergioids sensu lato</taxon>
        <taxon>Dalbergieae</taxon>
        <taxon>Pterocarpus clade</taxon>
        <taxon>Stylosanthes</taxon>
    </lineage>
</organism>
<dbReference type="InterPro" id="IPR056789">
    <property type="entry name" value="LRR_R13L1-DRL21"/>
</dbReference>
<proteinExistence type="predicted"/>
<keyword evidence="1" id="KW-0677">Repeat</keyword>
<dbReference type="InterPro" id="IPR041118">
    <property type="entry name" value="Rx_N"/>
</dbReference>
<evidence type="ECO:0000313" key="7">
    <source>
        <dbReference type="EMBL" id="MED6118973.1"/>
    </source>
</evidence>
<dbReference type="PANTHER" id="PTHR47186">
    <property type="entry name" value="LEUCINE-RICH REPEAT-CONTAINING PROTEIN 57"/>
    <property type="match status" value="1"/>
</dbReference>
<evidence type="ECO:0000256" key="1">
    <source>
        <dbReference type="ARBA" id="ARBA00022737"/>
    </source>
</evidence>
<evidence type="ECO:0000256" key="2">
    <source>
        <dbReference type="ARBA" id="ARBA00022741"/>
    </source>
</evidence>
<keyword evidence="8" id="KW-1185">Reference proteome</keyword>
<evidence type="ECO:0000259" key="5">
    <source>
        <dbReference type="Pfam" id="PF18052"/>
    </source>
</evidence>
<dbReference type="Pfam" id="PF18052">
    <property type="entry name" value="Rx_N"/>
    <property type="match status" value="1"/>
</dbReference>
<evidence type="ECO:0008006" key="9">
    <source>
        <dbReference type="Google" id="ProtNLM"/>
    </source>
</evidence>